<feature type="domain" description="D-isomer specific 2-hydroxyacid dehydrogenase NAD-binding" evidence="6">
    <location>
        <begin position="107"/>
        <end position="288"/>
    </location>
</feature>
<evidence type="ECO:0000313" key="8">
    <source>
        <dbReference type="Proteomes" id="UP000823635"/>
    </source>
</evidence>
<dbReference type="GO" id="GO:0016616">
    <property type="term" value="F:oxidoreductase activity, acting on the CH-OH group of donors, NAD or NADP as acceptor"/>
    <property type="evidence" value="ECO:0007669"/>
    <property type="project" value="InterPro"/>
</dbReference>
<dbReference type="Gene3D" id="3.40.50.720">
    <property type="entry name" value="NAD(P)-binding Rossmann-like Domain"/>
    <property type="match status" value="2"/>
</dbReference>
<dbReference type="InterPro" id="IPR050418">
    <property type="entry name" value="D-iso_2-hydroxyacid_DH_PdxB"/>
</dbReference>
<dbReference type="AlphaFoldDB" id="A0A9D9GYH3"/>
<accession>A0A9D9GYH3</accession>
<evidence type="ECO:0000256" key="2">
    <source>
        <dbReference type="ARBA" id="ARBA00023002"/>
    </source>
</evidence>
<dbReference type="NCBIfam" id="NF006263">
    <property type="entry name" value="PRK08410.1"/>
    <property type="match status" value="1"/>
</dbReference>
<name>A0A9D9GYH3_9BACT</name>
<organism evidence="7 8">
    <name type="scientific">Candidatus Egerieousia excrementavium</name>
    <dbReference type="NCBI Taxonomy" id="2840778"/>
    <lineage>
        <taxon>Bacteria</taxon>
        <taxon>Pseudomonadati</taxon>
        <taxon>Bacteroidota</taxon>
        <taxon>Bacteroidia</taxon>
        <taxon>Bacteroidales</taxon>
        <taxon>Candidatus Egerieousia</taxon>
    </lineage>
</organism>
<dbReference type="EMBL" id="JADINB010000035">
    <property type="protein sequence ID" value="MBO8428603.1"/>
    <property type="molecule type" value="Genomic_DNA"/>
</dbReference>
<dbReference type="PANTHER" id="PTHR43761:SF1">
    <property type="entry name" value="D-ISOMER SPECIFIC 2-HYDROXYACID DEHYDROGENASE CATALYTIC DOMAIN-CONTAINING PROTEIN-RELATED"/>
    <property type="match status" value="1"/>
</dbReference>
<dbReference type="InterPro" id="IPR006139">
    <property type="entry name" value="D-isomer_2_OHA_DH_cat_dom"/>
</dbReference>
<dbReference type="InterPro" id="IPR006140">
    <property type="entry name" value="D-isomer_DH_NAD-bd"/>
</dbReference>
<evidence type="ECO:0000259" key="5">
    <source>
        <dbReference type="Pfam" id="PF00389"/>
    </source>
</evidence>
<dbReference type="Pfam" id="PF00389">
    <property type="entry name" value="2-Hacid_dh"/>
    <property type="match status" value="1"/>
</dbReference>
<reference evidence="7" key="2">
    <citation type="journal article" date="2021" name="PeerJ">
        <title>Extensive microbial diversity within the chicken gut microbiome revealed by metagenomics and culture.</title>
        <authorList>
            <person name="Gilroy R."/>
            <person name="Ravi A."/>
            <person name="Getino M."/>
            <person name="Pursley I."/>
            <person name="Horton D.L."/>
            <person name="Alikhan N.F."/>
            <person name="Baker D."/>
            <person name="Gharbi K."/>
            <person name="Hall N."/>
            <person name="Watson M."/>
            <person name="Adriaenssens E.M."/>
            <person name="Foster-Nyarko E."/>
            <person name="Jarju S."/>
            <person name="Secka A."/>
            <person name="Antonio M."/>
            <person name="Oren A."/>
            <person name="Chaudhuri R.R."/>
            <person name="La Ragione R."/>
            <person name="Hildebrand F."/>
            <person name="Pallen M.J."/>
        </authorList>
    </citation>
    <scope>NUCLEOTIDE SEQUENCE</scope>
    <source>
        <strain evidence="7">15467</strain>
    </source>
</reference>
<evidence type="ECO:0000259" key="6">
    <source>
        <dbReference type="Pfam" id="PF02826"/>
    </source>
</evidence>
<evidence type="ECO:0000256" key="4">
    <source>
        <dbReference type="RuleBase" id="RU003719"/>
    </source>
</evidence>
<dbReference type="SUPFAM" id="SSF52283">
    <property type="entry name" value="Formate/glycerate dehydrogenase catalytic domain-like"/>
    <property type="match status" value="1"/>
</dbReference>
<reference evidence="7" key="1">
    <citation type="submission" date="2020-10" db="EMBL/GenBank/DDBJ databases">
        <authorList>
            <person name="Gilroy R."/>
        </authorList>
    </citation>
    <scope>NUCLEOTIDE SEQUENCE</scope>
    <source>
        <strain evidence="7">15467</strain>
    </source>
</reference>
<dbReference type="InterPro" id="IPR036291">
    <property type="entry name" value="NAD(P)-bd_dom_sf"/>
</dbReference>
<comment type="similarity">
    <text evidence="1 4">Belongs to the D-isomer specific 2-hydroxyacid dehydrogenase family.</text>
</comment>
<proteinExistence type="inferred from homology"/>
<protein>
    <submittedName>
        <fullName evidence="7">D-2-hydroxyacid dehydrogenase</fullName>
    </submittedName>
</protein>
<feature type="domain" description="D-isomer specific 2-hydroxyacid dehydrogenase catalytic" evidence="5">
    <location>
        <begin position="26"/>
        <end position="309"/>
    </location>
</feature>
<keyword evidence="3" id="KW-0520">NAD</keyword>
<evidence type="ECO:0000313" key="7">
    <source>
        <dbReference type="EMBL" id="MBO8428603.1"/>
    </source>
</evidence>
<dbReference type="GO" id="GO:0051287">
    <property type="term" value="F:NAD binding"/>
    <property type="evidence" value="ECO:0007669"/>
    <property type="project" value="InterPro"/>
</dbReference>
<sequence>MKKIVFLDSDTLGSDISLEPISSLGDFVKYPFTKPDEVFERIKDCNIIITNKVVIGKEQIDAARNLELICVAATGTNNVDIPYATGKGIPVRNAVGYSTESVVQVTFTMLLSLVGKLPYFDNAVKSGRYSAGISFTDVSEVFWELKGKKMGIIGLGNIGSKVAAIAKAFGMDVRYYATSGIAHSKEYEAVELKTLMAESDVISIHAPLNERTNGLVGYNELRLMKKSAYILNMGRGGIIKEEELVRALNEGLIAGAAIDVYTKEPLPADSPYFKIADMSKVILTPHIAWASKEARKCLVEKIAENIRQA</sequence>
<dbReference type="SUPFAM" id="SSF51735">
    <property type="entry name" value="NAD(P)-binding Rossmann-fold domains"/>
    <property type="match status" value="1"/>
</dbReference>
<gene>
    <name evidence="7" type="ORF">IAC68_01540</name>
</gene>
<evidence type="ECO:0000256" key="1">
    <source>
        <dbReference type="ARBA" id="ARBA00005854"/>
    </source>
</evidence>
<evidence type="ECO:0000256" key="3">
    <source>
        <dbReference type="ARBA" id="ARBA00023027"/>
    </source>
</evidence>
<dbReference type="PANTHER" id="PTHR43761">
    <property type="entry name" value="D-ISOMER SPECIFIC 2-HYDROXYACID DEHYDROGENASE FAMILY PROTEIN (AFU_ORTHOLOGUE AFUA_1G13630)"/>
    <property type="match status" value="1"/>
</dbReference>
<comment type="caution">
    <text evidence="7">The sequence shown here is derived from an EMBL/GenBank/DDBJ whole genome shotgun (WGS) entry which is preliminary data.</text>
</comment>
<dbReference type="Pfam" id="PF02826">
    <property type="entry name" value="2-Hacid_dh_C"/>
    <property type="match status" value="1"/>
</dbReference>
<keyword evidence="2 4" id="KW-0560">Oxidoreductase</keyword>
<dbReference type="Proteomes" id="UP000823635">
    <property type="component" value="Unassembled WGS sequence"/>
</dbReference>